<dbReference type="AlphaFoldDB" id="A0A4Y2KAF1"/>
<sequence length="117" mass="13302">MMNLYPRVRPSKRNPRREFQNGCRNVSGEFGHSCIKVDSGNCSETTTAAHCNPRKALLRYTQGSPERPTLLRRCADPTTCDNEASSDTDKAFADNFQQLYNRCKKCIVVNGNYFECQ</sequence>
<proteinExistence type="predicted"/>
<protein>
    <submittedName>
        <fullName evidence="1">Uncharacterized protein</fullName>
    </submittedName>
</protein>
<name>A0A4Y2KAF1_ARAVE</name>
<keyword evidence="2" id="KW-1185">Reference proteome</keyword>
<gene>
    <name evidence="1" type="ORF">AVEN_112761_1</name>
</gene>
<reference evidence="1 2" key="1">
    <citation type="journal article" date="2019" name="Sci. Rep.">
        <title>Orb-weaving spider Araneus ventricosus genome elucidates the spidroin gene catalogue.</title>
        <authorList>
            <person name="Kono N."/>
            <person name="Nakamura H."/>
            <person name="Ohtoshi R."/>
            <person name="Moran D.A.P."/>
            <person name="Shinohara A."/>
            <person name="Yoshida Y."/>
            <person name="Fujiwara M."/>
            <person name="Mori M."/>
            <person name="Tomita M."/>
            <person name="Arakawa K."/>
        </authorList>
    </citation>
    <scope>NUCLEOTIDE SEQUENCE [LARGE SCALE GENOMIC DNA]</scope>
</reference>
<accession>A0A4Y2KAF1</accession>
<organism evidence="1 2">
    <name type="scientific">Araneus ventricosus</name>
    <name type="common">Orbweaver spider</name>
    <name type="synonym">Epeira ventricosa</name>
    <dbReference type="NCBI Taxonomy" id="182803"/>
    <lineage>
        <taxon>Eukaryota</taxon>
        <taxon>Metazoa</taxon>
        <taxon>Ecdysozoa</taxon>
        <taxon>Arthropoda</taxon>
        <taxon>Chelicerata</taxon>
        <taxon>Arachnida</taxon>
        <taxon>Araneae</taxon>
        <taxon>Araneomorphae</taxon>
        <taxon>Entelegynae</taxon>
        <taxon>Araneoidea</taxon>
        <taxon>Araneidae</taxon>
        <taxon>Araneus</taxon>
    </lineage>
</organism>
<evidence type="ECO:0000313" key="2">
    <source>
        <dbReference type="Proteomes" id="UP000499080"/>
    </source>
</evidence>
<dbReference type="Proteomes" id="UP000499080">
    <property type="component" value="Unassembled WGS sequence"/>
</dbReference>
<evidence type="ECO:0000313" key="1">
    <source>
        <dbReference type="EMBL" id="GBM99380.1"/>
    </source>
</evidence>
<dbReference type="EMBL" id="BGPR01004411">
    <property type="protein sequence ID" value="GBM99380.1"/>
    <property type="molecule type" value="Genomic_DNA"/>
</dbReference>
<comment type="caution">
    <text evidence="1">The sequence shown here is derived from an EMBL/GenBank/DDBJ whole genome shotgun (WGS) entry which is preliminary data.</text>
</comment>